<organism evidence="1 2">
    <name type="scientific">Ellagibacter isourolithinifaciens</name>
    <dbReference type="NCBI Taxonomy" id="2137581"/>
    <lineage>
        <taxon>Bacteria</taxon>
        <taxon>Bacillati</taxon>
        <taxon>Actinomycetota</taxon>
        <taxon>Coriobacteriia</taxon>
        <taxon>Eggerthellales</taxon>
        <taxon>Eggerthellaceae</taxon>
        <taxon>Ellagibacter</taxon>
    </lineage>
</organism>
<name>A0A6N6NSF4_9ACTN</name>
<dbReference type="RefSeq" id="WP_158049153.1">
    <property type="nucleotide sequence ID" value="NZ_DBEYOF010000011.1"/>
</dbReference>
<proteinExistence type="predicted"/>
<reference evidence="1 2" key="1">
    <citation type="submission" date="2019-09" db="EMBL/GenBank/DDBJ databases">
        <title>Whole genome shotgun sequencing (WGS) of Ellagibacter isourolithinifaciens DSM 104140(T) and Adlercreutzia muris DSM 29508(T).</title>
        <authorList>
            <person name="Stoll D.A."/>
            <person name="Danylec N."/>
            <person name="Huch M."/>
        </authorList>
    </citation>
    <scope>NUCLEOTIDE SEQUENCE [LARGE SCALE GENOMIC DNA]</scope>
    <source>
        <strain evidence="1 2">DSM 104140</strain>
    </source>
</reference>
<evidence type="ECO:0000313" key="1">
    <source>
        <dbReference type="EMBL" id="KAB1641319.1"/>
    </source>
</evidence>
<dbReference type="GeneID" id="98657554"/>
<sequence length="146" mass="16957">MAKRQRGWTTLTDIEEFKTITWSFLKNITMTWEYDGMAYLFREARIPIYGIDRGTMKMNHPIMAMGIPMQRDKNYGVDIYVPAKLKKKAASLLADEARVRECAELEIVAGEENARAFNEEALANKKRNSQRKAERRKGFFKALLCK</sequence>
<comment type="caution">
    <text evidence="1">The sequence shown here is derived from an EMBL/GenBank/DDBJ whole genome shotgun (WGS) entry which is preliminary data.</text>
</comment>
<accession>A0A6N6NSF4</accession>
<dbReference type="EMBL" id="WAJR01000006">
    <property type="protein sequence ID" value="KAB1641319.1"/>
    <property type="molecule type" value="Genomic_DNA"/>
</dbReference>
<dbReference type="Proteomes" id="UP000468668">
    <property type="component" value="Unassembled WGS sequence"/>
</dbReference>
<protein>
    <submittedName>
        <fullName evidence="1">Uncharacterized protein</fullName>
    </submittedName>
</protein>
<keyword evidence="2" id="KW-1185">Reference proteome</keyword>
<gene>
    <name evidence="1" type="ORF">F8C90_03935</name>
</gene>
<dbReference type="AlphaFoldDB" id="A0A6N6NSF4"/>
<evidence type="ECO:0000313" key="2">
    <source>
        <dbReference type="Proteomes" id="UP000468668"/>
    </source>
</evidence>